<dbReference type="InterPro" id="IPR002156">
    <property type="entry name" value="RNaseH_domain"/>
</dbReference>
<dbReference type="Pfam" id="PF13966">
    <property type="entry name" value="zf-RVT"/>
    <property type="match status" value="1"/>
</dbReference>
<accession>A0A7J8STM5</accession>
<dbReference type="SUPFAM" id="SSF53098">
    <property type="entry name" value="Ribonuclease H-like"/>
    <property type="match status" value="1"/>
</dbReference>
<dbReference type="Gene3D" id="3.30.420.10">
    <property type="entry name" value="Ribonuclease H-like superfamily/Ribonuclease H"/>
    <property type="match status" value="1"/>
</dbReference>
<evidence type="ECO:0000259" key="1">
    <source>
        <dbReference type="Pfam" id="PF13456"/>
    </source>
</evidence>
<protein>
    <recommendedName>
        <fullName evidence="5">RNase H type-1 domain-containing protein</fullName>
    </recommendedName>
</protein>
<dbReference type="GO" id="GO:0004523">
    <property type="term" value="F:RNA-DNA hybrid ribonuclease activity"/>
    <property type="evidence" value="ECO:0007669"/>
    <property type="project" value="InterPro"/>
</dbReference>
<dbReference type="InterPro" id="IPR053151">
    <property type="entry name" value="RNase_H-like"/>
</dbReference>
<reference evidence="3 4" key="1">
    <citation type="journal article" date="2019" name="Genome Biol. Evol.">
        <title>Insights into the evolution of the New World diploid cottons (Gossypium, subgenus Houzingenia) based on genome sequencing.</title>
        <authorList>
            <person name="Grover C.E."/>
            <person name="Arick M.A. 2nd"/>
            <person name="Thrash A."/>
            <person name="Conover J.L."/>
            <person name="Sanders W.S."/>
            <person name="Peterson D.G."/>
            <person name="Frelichowski J.E."/>
            <person name="Scheffler J.A."/>
            <person name="Scheffler B.E."/>
            <person name="Wendel J.F."/>
        </authorList>
    </citation>
    <scope>NUCLEOTIDE SEQUENCE [LARGE SCALE GENOMIC DNA]</scope>
    <source>
        <strain evidence="3">27</strain>
        <tissue evidence="3">Leaf</tissue>
    </source>
</reference>
<dbReference type="InterPro" id="IPR026960">
    <property type="entry name" value="RVT-Znf"/>
</dbReference>
<feature type="domain" description="Reverse transcriptase zinc-binding" evidence="2">
    <location>
        <begin position="2"/>
        <end position="73"/>
    </location>
</feature>
<dbReference type="PANTHER" id="PTHR47723:SF24">
    <property type="entry name" value="RNASE H TYPE-1 DOMAIN-CONTAINING PROTEIN"/>
    <property type="match status" value="1"/>
</dbReference>
<evidence type="ECO:0000259" key="2">
    <source>
        <dbReference type="Pfam" id="PF13966"/>
    </source>
</evidence>
<evidence type="ECO:0008006" key="5">
    <source>
        <dbReference type="Google" id="ProtNLM"/>
    </source>
</evidence>
<dbReference type="InterPro" id="IPR044730">
    <property type="entry name" value="RNase_H-like_dom_plant"/>
</dbReference>
<evidence type="ECO:0000313" key="3">
    <source>
        <dbReference type="EMBL" id="MBA0629437.1"/>
    </source>
</evidence>
<dbReference type="InterPro" id="IPR036397">
    <property type="entry name" value="RNaseH_sf"/>
</dbReference>
<sequence>MFSTSETYKGLHQFDLGVNAHIWKMIWEVKVPQRVRMFMWTLWHGRILTNDERVIRHMTNDRSCGRCSHVDESGISWERSYKWLNMAQLHDSSRVTTNQWACPTRGWVKLNMDGAVSRNSSFAGIGRVFRCADGQWLGGFSVQLGNVSIFKIEVRALLEGLLISWRIGYQQLEVECDNALLVELILAGGAVDSHLTEMCLIHHLLSRNWKVLVHHIPRSQNTVADHMAKWMAANSTEIHWFKEPSQSAISLIEGIMFLL</sequence>
<dbReference type="Pfam" id="PF13456">
    <property type="entry name" value="RVT_3"/>
    <property type="match status" value="1"/>
</dbReference>
<gene>
    <name evidence="3" type="ORF">Godav_023994</name>
</gene>
<dbReference type="PANTHER" id="PTHR47723">
    <property type="entry name" value="OS05G0353850 PROTEIN"/>
    <property type="match status" value="1"/>
</dbReference>
<dbReference type="EMBL" id="JABFAC010000011">
    <property type="protein sequence ID" value="MBA0629437.1"/>
    <property type="molecule type" value="Genomic_DNA"/>
</dbReference>
<dbReference type="Proteomes" id="UP000593561">
    <property type="component" value="Unassembled WGS sequence"/>
</dbReference>
<proteinExistence type="predicted"/>
<feature type="domain" description="RNase H type-1" evidence="1">
    <location>
        <begin position="111"/>
        <end position="230"/>
    </location>
</feature>
<name>A0A7J8STM5_GOSDV</name>
<dbReference type="GO" id="GO:0003676">
    <property type="term" value="F:nucleic acid binding"/>
    <property type="evidence" value="ECO:0007669"/>
    <property type="project" value="InterPro"/>
</dbReference>
<comment type="caution">
    <text evidence="3">The sequence shown here is derived from an EMBL/GenBank/DDBJ whole genome shotgun (WGS) entry which is preliminary data.</text>
</comment>
<dbReference type="AlphaFoldDB" id="A0A7J8STM5"/>
<organism evidence="3 4">
    <name type="scientific">Gossypium davidsonii</name>
    <name type="common">Davidson's cotton</name>
    <name type="synonym">Gossypium klotzschianum subsp. davidsonii</name>
    <dbReference type="NCBI Taxonomy" id="34287"/>
    <lineage>
        <taxon>Eukaryota</taxon>
        <taxon>Viridiplantae</taxon>
        <taxon>Streptophyta</taxon>
        <taxon>Embryophyta</taxon>
        <taxon>Tracheophyta</taxon>
        <taxon>Spermatophyta</taxon>
        <taxon>Magnoliopsida</taxon>
        <taxon>eudicotyledons</taxon>
        <taxon>Gunneridae</taxon>
        <taxon>Pentapetalae</taxon>
        <taxon>rosids</taxon>
        <taxon>malvids</taxon>
        <taxon>Malvales</taxon>
        <taxon>Malvaceae</taxon>
        <taxon>Malvoideae</taxon>
        <taxon>Gossypium</taxon>
    </lineage>
</organism>
<keyword evidence="4" id="KW-1185">Reference proteome</keyword>
<dbReference type="InterPro" id="IPR012337">
    <property type="entry name" value="RNaseH-like_sf"/>
</dbReference>
<dbReference type="CDD" id="cd06222">
    <property type="entry name" value="RNase_H_like"/>
    <property type="match status" value="1"/>
</dbReference>
<evidence type="ECO:0000313" key="4">
    <source>
        <dbReference type="Proteomes" id="UP000593561"/>
    </source>
</evidence>